<evidence type="ECO:0000256" key="3">
    <source>
        <dbReference type="ARBA" id="ARBA00022552"/>
    </source>
</evidence>
<evidence type="ECO:0000256" key="5">
    <source>
        <dbReference type="ARBA" id="ARBA00022723"/>
    </source>
</evidence>
<keyword evidence="9" id="KW-0460">Magnesium</keyword>
<dbReference type="Gene3D" id="3.40.1360.10">
    <property type="match status" value="1"/>
</dbReference>
<dbReference type="InterPro" id="IPR025156">
    <property type="entry name" value="RNase_M5_C"/>
</dbReference>
<dbReference type="HAMAP" id="MF_01469">
    <property type="entry name" value="RNase_M5"/>
    <property type="match status" value="1"/>
</dbReference>
<keyword evidence="2 11" id="KW-0690">Ribosome biogenesis</keyword>
<dbReference type="GO" id="GO:0006364">
    <property type="term" value="P:rRNA processing"/>
    <property type="evidence" value="ECO:0007669"/>
    <property type="project" value="UniProtKB-UniRule"/>
</dbReference>
<evidence type="ECO:0000256" key="6">
    <source>
        <dbReference type="ARBA" id="ARBA00022730"/>
    </source>
</evidence>
<dbReference type="SMART" id="SM00493">
    <property type="entry name" value="TOPRIM"/>
    <property type="match status" value="1"/>
</dbReference>
<dbReference type="Pfam" id="PF13331">
    <property type="entry name" value="DUF4093"/>
    <property type="match status" value="1"/>
</dbReference>
<dbReference type="CDD" id="cd01027">
    <property type="entry name" value="TOPRIM_RNase_M5_like"/>
    <property type="match status" value="1"/>
</dbReference>
<keyword evidence="3 11" id="KW-0698">rRNA processing</keyword>
<evidence type="ECO:0000313" key="15">
    <source>
        <dbReference type="Proteomes" id="UP000062260"/>
    </source>
</evidence>
<dbReference type="PROSITE" id="PS50880">
    <property type="entry name" value="TOPRIM"/>
    <property type="match status" value="1"/>
</dbReference>
<dbReference type="GO" id="GO:0019843">
    <property type="term" value="F:rRNA binding"/>
    <property type="evidence" value="ECO:0007669"/>
    <property type="project" value="UniProtKB-KW"/>
</dbReference>
<reference evidence="14 15" key="1">
    <citation type="journal article" date="2016" name="Genome Announc.">
        <title>Complete Genome Sequences of Aerococcus christensenii CCUG 28831T, Aerococcus sanguinicola CCUG 43001T, Aerococcus urinae CCUG 36881T, Aerococcus urinaeequi CCUG 28094T, Aerococcus urinaehominis CCUG 42038 BT, and Aerococcus viridans CCUG 4311T.</title>
        <authorList>
            <person name="Carkaci D."/>
            <person name="Dargis R."/>
            <person name="Nielsen X.C."/>
            <person name="Skovgaard O."/>
            <person name="Fuursted K."/>
            <person name="Christensen J.J."/>
        </authorList>
    </citation>
    <scope>NUCLEOTIDE SEQUENCE [LARGE SCALE GENOMIC DNA]</scope>
    <source>
        <strain evidence="14 15">CCUG42038B</strain>
    </source>
</reference>
<organism evidence="14 15">
    <name type="scientific">Aerococcus urinaehominis</name>
    <dbReference type="NCBI Taxonomy" id="128944"/>
    <lineage>
        <taxon>Bacteria</taxon>
        <taxon>Bacillati</taxon>
        <taxon>Bacillota</taxon>
        <taxon>Bacilli</taxon>
        <taxon>Lactobacillales</taxon>
        <taxon>Aerococcaceae</taxon>
        <taxon>Aerococcus</taxon>
    </lineage>
</organism>
<keyword evidence="8 11" id="KW-0378">Hydrolase</keyword>
<dbReference type="KEGG" id="auh:AWM75_05810"/>
<protein>
    <recommendedName>
        <fullName evidence="11 12">Ribonuclease M5</fullName>
        <ecNumber evidence="11 12">3.1.26.8</ecNumber>
    </recommendedName>
    <alternativeName>
        <fullName evidence="11">RNase M5</fullName>
    </alternativeName>
    <alternativeName>
        <fullName evidence="11">Ribosomal RNA terminal maturase M5</fullName>
    </alternativeName>
</protein>
<keyword evidence="5" id="KW-0479">Metal-binding</keyword>
<reference evidence="15" key="2">
    <citation type="submission" date="2016-01" db="EMBL/GenBank/DDBJ databases">
        <title>Six Aerococcus type strain genome sequencing and assembly using PacBio and Illumina Hiseq.</title>
        <authorList>
            <person name="Carkaci D."/>
            <person name="Dargis R."/>
            <person name="Nielsen X.C."/>
            <person name="Skovgaard O."/>
            <person name="Fuursted K."/>
            <person name="Christensen J.J."/>
        </authorList>
    </citation>
    <scope>NUCLEOTIDE SEQUENCE [LARGE SCALE GENOMIC DNA]</scope>
    <source>
        <strain evidence="15">CCUG42038B</strain>
    </source>
</reference>
<comment type="catalytic activity">
    <reaction evidence="11">
        <text>Endonucleolytic cleavage of RNA, removing 21 and 42 nucleotides, respectively, from the 5'- and 3'-termini of a 5S-rRNA precursor.</text>
        <dbReference type="EC" id="3.1.26.8"/>
    </reaction>
</comment>
<keyword evidence="4 11" id="KW-0540">Nuclease</keyword>
<dbReference type="PANTHER" id="PTHR39156:SF1">
    <property type="entry name" value="RIBONUCLEASE M5"/>
    <property type="match status" value="1"/>
</dbReference>
<feature type="domain" description="Toprim" evidence="13">
    <location>
        <begin position="7"/>
        <end position="90"/>
    </location>
</feature>
<evidence type="ECO:0000256" key="7">
    <source>
        <dbReference type="ARBA" id="ARBA00022759"/>
    </source>
</evidence>
<dbReference type="GO" id="GO:0043822">
    <property type="term" value="F:ribonuclease M5 activity"/>
    <property type="evidence" value="ECO:0007669"/>
    <property type="project" value="UniProtKB-UniRule"/>
</dbReference>
<evidence type="ECO:0000256" key="1">
    <source>
        <dbReference type="ARBA" id="ARBA00022490"/>
    </source>
</evidence>
<accession>A0A0X8FLJ0</accession>
<name>A0A0X8FLJ0_9LACT</name>
<comment type="function">
    <text evidence="11">Required for correct processing of both the 5' and 3' ends of 5S rRNA precursor. Cleaves both sides of a double-stranded region yielding mature 5S rRNA in one step.</text>
</comment>
<evidence type="ECO:0000259" key="13">
    <source>
        <dbReference type="PROSITE" id="PS50880"/>
    </source>
</evidence>
<dbReference type="EMBL" id="CP014163">
    <property type="protein sequence ID" value="AMB99542.1"/>
    <property type="molecule type" value="Genomic_DNA"/>
</dbReference>
<sequence length="186" mass="20767">MTKTKIKQVLVVEGRDDTKRLQEYYDVMTIETNGSALSPVTLAEIQRAQDLYGVIVFTDPDISGSKIRQTITQAVKGVKHAFLTVDEARPSHRASLGVEHASFKSIDRALSQVYELAENVSNQPAISQADLYRLGLVASPQAADRRDYLTNRLRIGHVNGKQLAKRLNLFQIDIKQVEAILADFDE</sequence>
<dbReference type="Pfam" id="PF01751">
    <property type="entry name" value="Toprim"/>
    <property type="match status" value="1"/>
</dbReference>
<dbReference type="EC" id="3.1.26.8" evidence="11 12"/>
<dbReference type="RefSeq" id="WP_067979514.1">
    <property type="nucleotide sequence ID" value="NZ_CP014163.1"/>
</dbReference>
<dbReference type="InterPro" id="IPR006171">
    <property type="entry name" value="TOPRIM_dom"/>
</dbReference>
<comment type="subcellular location">
    <subcellularLocation>
        <location evidence="11">Cytoplasm</location>
    </subcellularLocation>
</comment>
<keyword evidence="15" id="KW-1185">Reference proteome</keyword>
<evidence type="ECO:0000256" key="2">
    <source>
        <dbReference type="ARBA" id="ARBA00022517"/>
    </source>
</evidence>
<gene>
    <name evidence="11" type="primary">rnmV</name>
    <name evidence="14" type="ORF">AWM75_05810</name>
</gene>
<keyword evidence="1 11" id="KW-0963">Cytoplasm</keyword>
<evidence type="ECO:0000256" key="12">
    <source>
        <dbReference type="NCBIfam" id="TIGR00334"/>
    </source>
</evidence>
<evidence type="ECO:0000256" key="4">
    <source>
        <dbReference type="ARBA" id="ARBA00022722"/>
    </source>
</evidence>
<dbReference type="AlphaFoldDB" id="A0A0X8FLJ0"/>
<dbReference type="InterPro" id="IPR004466">
    <property type="entry name" value="RNase_M5"/>
</dbReference>
<evidence type="ECO:0000256" key="8">
    <source>
        <dbReference type="ARBA" id="ARBA00022801"/>
    </source>
</evidence>
<dbReference type="GO" id="GO:0005737">
    <property type="term" value="C:cytoplasm"/>
    <property type="evidence" value="ECO:0007669"/>
    <property type="project" value="UniProtKB-SubCell"/>
</dbReference>
<dbReference type="PANTHER" id="PTHR39156">
    <property type="entry name" value="RIBONUCLEASE M5"/>
    <property type="match status" value="1"/>
</dbReference>
<keyword evidence="7 11" id="KW-0255">Endonuclease</keyword>
<keyword evidence="6 11" id="KW-0699">rRNA-binding</keyword>
<proteinExistence type="inferred from homology"/>
<dbReference type="NCBIfam" id="TIGR00334">
    <property type="entry name" value="5S_RNA_mat_M5"/>
    <property type="match status" value="1"/>
</dbReference>
<dbReference type="FunFam" id="3.40.1360.10:FF:000006">
    <property type="entry name" value="Ribonuclease M5"/>
    <property type="match status" value="1"/>
</dbReference>
<dbReference type="STRING" id="128944.AWM75_05810"/>
<dbReference type="OrthoDB" id="9791329at2"/>
<evidence type="ECO:0000256" key="11">
    <source>
        <dbReference type="HAMAP-Rule" id="MF_01469"/>
    </source>
</evidence>
<evidence type="ECO:0000256" key="9">
    <source>
        <dbReference type="ARBA" id="ARBA00022842"/>
    </source>
</evidence>
<dbReference type="InterPro" id="IPR034141">
    <property type="entry name" value="TOPRIM_RNase_M5-like"/>
</dbReference>
<comment type="similarity">
    <text evidence="11">Belongs to the ribonuclease M5 family.</text>
</comment>
<keyword evidence="10 11" id="KW-0694">RNA-binding</keyword>
<dbReference type="GO" id="GO:0046872">
    <property type="term" value="F:metal ion binding"/>
    <property type="evidence" value="ECO:0007669"/>
    <property type="project" value="UniProtKB-KW"/>
</dbReference>
<evidence type="ECO:0000256" key="10">
    <source>
        <dbReference type="ARBA" id="ARBA00022884"/>
    </source>
</evidence>
<dbReference type="SUPFAM" id="SSF110455">
    <property type="entry name" value="Toprim domain"/>
    <property type="match status" value="1"/>
</dbReference>
<dbReference type="Proteomes" id="UP000062260">
    <property type="component" value="Chromosome"/>
</dbReference>
<evidence type="ECO:0000313" key="14">
    <source>
        <dbReference type="EMBL" id="AMB99542.1"/>
    </source>
</evidence>